<reference evidence="1 2" key="1">
    <citation type="submission" date="2020-02" db="EMBL/GenBank/DDBJ databases">
        <title>Full genome sequence of Nocardioides sp. R-3366.</title>
        <authorList>
            <person name="Im W.-T."/>
        </authorList>
    </citation>
    <scope>NUCLEOTIDE SEQUENCE [LARGE SCALE GENOMIC DNA]</scope>
    <source>
        <strain evidence="1 2">R-3366</strain>
    </source>
</reference>
<evidence type="ECO:0008006" key="3">
    <source>
        <dbReference type="Google" id="ProtNLM"/>
    </source>
</evidence>
<evidence type="ECO:0000313" key="1">
    <source>
        <dbReference type="EMBL" id="QIG45214.1"/>
    </source>
</evidence>
<dbReference type="EMBL" id="CP049257">
    <property type="protein sequence ID" value="QIG45214.1"/>
    <property type="molecule type" value="Genomic_DNA"/>
</dbReference>
<proteinExistence type="predicted"/>
<dbReference type="SUPFAM" id="SSF55486">
    <property type="entry name" value="Metalloproteases ('zincins'), catalytic domain"/>
    <property type="match status" value="2"/>
</dbReference>
<gene>
    <name evidence="1" type="ORF">G5V58_22790</name>
</gene>
<keyword evidence="2" id="KW-1185">Reference proteome</keyword>
<sequence length="937" mass="98137">MADHVVATGFTDITAMVCVASRHVAVVAERSGRLTLLDLLRPDDEGVYDARVIGTGWSAPTHLALDATGKQLVVADADGLWLAQVDRADRAQAVPFVDAPGLVRSLGFVQSGPGPASLVVLDGAPVPHLDRYELGAAPGSVVHPLVAEATGAFAAAVAADGSAAQLLASVPGGFAVRSVDLGTGVVSDLTGSPLPTGGLLTRLSSTWAALVDPSGATRLVADGVVRAVSDPAVAAATAVTAAAAVDGERLLVAVGDHVLERELPLGVTDPVLLTVEPGGLFIGGNTPVRADPTGSGLDFEELDLTVDDASLGAVSPSRDDTFDPADPHLLLVGGWRTGTGVVTATHRPTGEVVGRCRFDVLGVWADDDAGPSFTVTGALDARVPSSAWGGGGGGPQNIDVFPAAPPQWRVAVVLIDTTTQGYPGDAAGLAPIRTEWSDAMTTGVSVGGVSQSVRSYWSEVSYGRLDMSLAGGDVRGPLHAPGSWDDYFELETQDDPANPGTTRPRRWNPKPDTWASFVSVLEQANQAETSASPPRPPVVDLAAVDAVAFVVRTVNVPDPTVSPATGVSIGRYVWPQQLTPSVTLSTGQRNLPILMMPENWTTVRPGRVLHATLAHELGHTLGLPDLYLYDWMNQGNAQRTMADWDLMHRETALPHLGLPLRMGLGWVEPAQVKSYDFAALGGGALVETVTIAALESATPPPGTVRGVEVRIANGRNYYLEYRNRQGASVGDSGLPLGQVVVGTDVVSPLGAQNYDSRPMVLRLYDDPDAVNDTDGVLTEGAFLTVGKDYREKDFTEGAPKDFAAKVIATRADSADVEIRYDSDARPELSIRPWPNGEKLWQSPDIEIRNAKSNVDATFLNVPWGGKPNRVVAKVRNHGTLDARQVRATFSVKNLTTNAADQPPVTAEPLGLSAAVDIAAGAVGELEVDWVAPTVTTA</sequence>
<dbReference type="AlphaFoldDB" id="A0A6G6WIY9"/>
<dbReference type="SUPFAM" id="SSF75011">
    <property type="entry name" value="3-carboxy-cis,cis-mucoante lactonizing enzyme"/>
    <property type="match status" value="1"/>
</dbReference>
<dbReference type="RefSeq" id="WP_165237553.1">
    <property type="nucleotide sequence ID" value="NZ_CP049257.1"/>
</dbReference>
<evidence type="ECO:0000313" key="2">
    <source>
        <dbReference type="Proteomes" id="UP000502996"/>
    </source>
</evidence>
<protein>
    <recommendedName>
        <fullName evidence="3">M6 family metalloprotease domain-containing protein</fullName>
    </recommendedName>
</protein>
<organism evidence="1 2">
    <name type="scientific">Nocardioides anomalus</name>
    <dbReference type="NCBI Taxonomy" id="2712223"/>
    <lineage>
        <taxon>Bacteria</taxon>
        <taxon>Bacillati</taxon>
        <taxon>Actinomycetota</taxon>
        <taxon>Actinomycetes</taxon>
        <taxon>Propionibacteriales</taxon>
        <taxon>Nocardioidaceae</taxon>
        <taxon>Nocardioides</taxon>
    </lineage>
</organism>
<accession>A0A6G6WIY9</accession>
<dbReference type="Proteomes" id="UP000502996">
    <property type="component" value="Chromosome"/>
</dbReference>
<name>A0A6G6WIY9_9ACTN</name>
<dbReference type="KEGG" id="nano:G5V58_22790"/>